<feature type="domain" description="Glycosyltransferase 2-like" evidence="5">
    <location>
        <begin position="6"/>
        <end position="114"/>
    </location>
</feature>
<organism evidence="6 7">
    <name type="scientific">Algoriphagus kandeliae</name>
    <dbReference type="NCBI Taxonomy" id="2562278"/>
    <lineage>
        <taxon>Bacteria</taxon>
        <taxon>Pseudomonadati</taxon>
        <taxon>Bacteroidota</taxon>
        <taxon>Cytophagia</taxon>
        <taxon>Cytophagales</taxon>
        <taxon>Cyclobacteriaceae</taxon>
        <taxon>Algoriphagus</taxon>
    </lineage>
</organism>
<evidence type="ECO:0000313" key="7">
    <source>
        <dbReference type="Proteomes" id="UP000297647"/>
    </source>
</evidence>
<comment type="similarity">
    <text evidence="1">Belongs to the glycosyltransferase 2 family.</text>
</comment>
<dbReference type="Gene3D" id="3.90.550.10">
    <property type="entry name" value="Spore Coat Polysaccharide Biosynthesis Protein SpsA, Chain A"/>
    <property type="match status" value="1"/>
</dbReference>
<dbReference type="EMBL" id="SPSB01000001">
    <property type="protein sequence ID" value="TFV97228.1"/>
    <property type="molecule type" value="Genomic_DNA"/>
</dbReference>
<dbReference type="InterPro" id="IPR029044">
    <property type="entry name" value="Nucleotide-diphossugar_trans"/>
</dbReference>
<evidence type="ECO:0000256" key="4">
    <source>
        <dbReference type="SAM" id="Phobius"/>
    </source>
</evidence>
<keyword evidence="7" id="KW-1185">Reference proteome</keyword>
<dbReference type="InterPro" id="IPR001173">
    <property type="entry name" value="Glyco_trans_2-like"/>
</dbReference>
<keyword evidence="2" id="KW-0328">Glycosyltransferase</keyword>
<dbReference type="Proteomes" id="UP000297647">
    <property type="component" value="Unassembled WGS sequence"/>
</dbReference>
<evidence type="ECO:0000256" key="1">
    <source>
        <dbReference type="ARBA" id="ARBA00006739"/>
    </source>
</evidence>
<dbReference type="PANTHER" id="PTHR43630:SF1">
    <property type="entry name" value="POLY-BETA-1,6-N-ACETYL-D-GLUCOSAMINE SYNTHASE"/>
    <property type="match status" value="1"/>
</dbReference>
<keyword evidence="3 6" id="KW-0808">Transferase</keyword>
<keyword evidence="4" id="KW-0472">Membrane</keyword>
<comment type="caution">
    <text evidence="6">The sequence shown here is derived from an EMBL/GenBank/DDBJ whole genome shotgun (WGS) entry which is preliminary data.</text>
</comment>
<reference evidence="6 7" key="1">
    <citation type="submission" date="2019-03" db="EMBL/GenBank/DDBJ databases">
        <title>Algoriphagus sp. nov, a new strain isolated from root system soil of mangrove plant Kandelia.</title>
        <authorList>
            <person name="Yin Q."/>
            <person name="Wang K."/>
            <person name="Song Z."/>
        </authorList>
    </citation>
    <scope>NUCLEOTIDE SEQUENCE [LARGE SCALE GENOMIC DNA]</scope>
    <source>
        <strain evidence="6 7">XY-J91</strain>
    </source>
</reference>
<dbReference type="Pfam" id="PF00535">
    <property type="entry name" value="Glycos_transf_2"/>
    <property type="match status" value="1"/>
</dbReference>
<feature type="transmembrane region" description="Helical" evidence="4">
    <location>
        <begin position="236"/>
        <end position="257"/>
    </location>
</feature>
<dbReference type="RefSeq" id="WP_135069434.1">
    <property type="nucleotide sequence ID" value="NZ_SPSB01000001.1"/>
</dbReference>
<gene>
    <name evidence="6" type="ORF">E4S40_00805</name>
</gene>
<evidence type="ECO:0000313" key="6">
    <source>
        <dbReference type="EMBL" id="TFV97228.1"/>
    </source>
</evidence>
<accession>A0A4Y9QZQ7</accession>
<dbReference type="PANTHER" id="PTHR43630">
    <property type="entry name" value="POLY-BETA-1,6-N-ACETYL-D-GLUCOSAMINE SYNTHASE"/>
    <property type="match status" value="1"/>
</dbReference>
<evidence type="ECO:0000256" key="2">
    <source>
        <dbReference type="ARBA" id="ARBA00022676"/>
    </source>
</evidence>
<name>A0A4Y9QZQ7_9BACT</name>
<dbReference type="GO" id="GO:0016757">
    <property type="term" value="F:glycosyltransferase activity"/>
    <property type="evidence" value="ECO:0007669"/>
    <property type="project" value="UniProtKB-KW"/>
</dbReference>
<keyword evidence="4" id="KW-0812">Transmembrane</keyword>
<dbReference type="OrthoDB" id="9771846at2"/>
<sequence length="263" mass="30507">MSKKVSVVIRNKNQEKNLEFSLFNLSKRYSEDIDEIVVIDNDSTDNSRLIGEKYGVKWVNISDFGYGKSANLAAKSASHEIVVIFSAHAFPISHDFFKLIKNRFEENPKLAGVRCIHTERDYKMYINGVAPEDSPIDSALLFAGSAFSKKVWEKIPFKDSIVTFEDKEWSLRVLKEGYELDLVPAIFCYDLKRTPASYYFRFKTETQGNYDLWGTKIRFSEVAKKIVFGHLGLVKMFFVETYFMAKTNFFLIYFILFKQSSKK</sequence>
<keyword evidence="4" id="KW-1133">Transmembrane helix</keyword>
<protein>
    <submittedName>
        <fullName evidence="6">Glycosyltransferase</fullName>
    </submittedName>
</protein>
<dbReference type="SUPFAM" id="SSF53448">
    <property type="entry name" value="Nucleotide-diphospho-sugar transferases"/>
    <property type="match status" value="1"/>
</dbReference>
<evidence type="ECO:0000256" key="3">
    <source>
        <dbReference type="ARBA" id="ARBA00022679"/>
    </source>
</evidence>
<proteinExistence type="inferred from homology"/>
<evidence type="ECO:0000259" key="5">
    <source>
        <dbReference type="Pfam" id="PF00535"/>
    </source>
</evidence>
<dbReference type="AlphaFoldDB" id="A0A4Y9QZQ7"/>